<keyword evidence="6" id="KW-0442">Lipid degradation</keyword>
<evidence type="ECO:0000313" key="8">
    <source>
        <dbReference type="EMBL" id="KAK3019138.1"/>
    </source>
</evidence>
<protein>
    <recommendedName>
        <fullName evidence="10">GDSL esterase/lipase</fullName>
    </recommendedName>
</protein>
<dbReference type="PANTHER" id="PTHR45650:SF14">
    <property type="entry name" value="GDSL ESTERASE_LIPASE 7-LIKE"/>
    <property type="match status" value="1"/>
</dbReference>
<accession>A0AA89AY96</accession>
<reference evidence="8" key="1">
    <citation type="submission" date="2022-12" db="EMBL/GenBank/DDBJ databases">
        <title>Draft genome assemblies for two species of Escallonia (Escalloniales).</title>
        <authorList>
            <person name="Chanderbali A."/>
            <person name="Dervinis C."/>
            <person name="Anghel I."/>
            <person name="Soltis D."/>
            <person name="Soltis P."/>
            <person name="Zapata F."/>
        </authorList>
    </citation>
    <scope>NUCLEOTIDE SEQUENCE</scope>
    <source>
        <strain evidence="8">UCBG64.0493</strain>
        <tissue evidence="8">Leaf</tissue>
    </source>
</reference>
<dbReference type="EMBL" id="JAVXUP010000896">
    <property type="protein sequence ID" value="KAK3019138.1"/>
    <property type="molecule type" value="Genomic_DNA"/>
</dbReference>
<comment type="subcellular location">
    <subcellularLocation>
        <location evidence="1">Secreted</location>
    </subcellularLocation>
</comment>
<comment type="similarity">
    <text evidence="2">Belongs to the 'GDSL' lipolytic enzyme family.</text>
</comment>
<evidence type="ECO:0000256" key="1">
    <source>
        <dbReference type="ARBA" id="ARBA00004613"/>
    </source>
</evidence>
<keyword evidence="7" id="KW-0443">Lipid metabolism</keyword>
<keyword evidence="5" id="KW-0378">Hydrolase</keyword>
<dbReference type="InterPro" id="IPR036514">
    <property type="entry name" value="SGNH_hydro_sf"/>
</dbReference>
<keyword evidence="4" id="KW-0732">Signal</keyword>
<dbReference type="GO" id="GO:0016042">
    <property type="term" value="P:lipid catabolic process"/>
    <property type="evidence" value="ECO:0007669"/>
    <property type="project" value="UniProtKB-KW"/>
</dbReference>
<evidence type="ECO:0000256" key="3">
    <source>
        <dbReference type="ARBA" id="ARBA00022525"/>
    </source>
</evidence>
<evidence type="ECO:0000256" key="5">
    <source>
        <dbReference type="ARBA" id="ARBA00022801"/>
    </source>
</evidence>
<sequence>MISRDHLPGVPFSGTRLRRPIPVDRSSRGLSSGDLFVRGVGLTHSSNPCCITWANGTSGCIAGLAPCPNTDKHYFWDGFHLTEAVDSVITDRCINGTGVCIPMNIQELVYF</sequence>
<evidence type="ECO:0000256" key="6">
    <source>
        <dbReference type="ARBA" id="ARBA00022963"/>
    </source>
</evidence>
<comment type="caution">
    <text evidence="8">The sequence shown here is derived from an EMBL/GenBank/DDBJ whole genome shotgun (WGS) entry which is preliminary data.</text>
</comment>
<organism evidence="8 9">
    <name type="scientific">Escallonia herrerae</name>
    <dbReference type="NCBI Taxonomy" id="1293975"/>
    <lineage>
        <taxon>Eukaryota</taxon>
        <taxon>Viridiplantae</taxon>
        <taxon>Streptophyta</taxon>
        <taxon>Embryophyta</taxon>
        <taxon>Tracheophyta</taxon>
        <taxon>Spermatophyta</taxon>
        <taxon>Magnoliopsida</taxon>
        <taxon>eudicotyledons</taxon>
        <taxon>Gunneridae</taxon>
        <taxon>Pentapetalae</taxon>
        <taxon>asterids</taxon>
        <taxon>campanulids</taxon>
        <taxon>Escalloniales</taxon>
        <taxon>Escalloniaceae</taxon>
        <taxon>Escallonia</taxon>
    </lineage>
</organism>
<evidence type="ECO:0000256" key="2">
    <source>
        <dbReference type="ARBA" id="ARBA00008668"/>
    </source>
</evidence>
<dbReference type="Gene3D" id="3.40.50.1110">
    <property type="entry name" value="SGNH hydrolase"/>
    <property type="match status" value="1"/>
</dbReference>
<evidence type="ECO:0008006" key="10">
    <source>
        <dbReference type="Google" id="ProtNLM"/>
    </source>
</evidence>
<keyword evidence="9" id="KW-1185">Reference proteome</keyword>
<dbReference type="Proteomes" id="UP001188597">
    <property type="component" value="Unassembled WGS sequence"/>
</dbReference>
<evidence type="ECO:0000256" key="7">
    <source>
        <dbReference type="ARBA" id="ARBA00023098"/>
    </source>
</evidence>
<keyword evidence="3" id="KW-0964">Secreted</keyword>
<dbReference type="InterPro" id="IPR051238">
    <property type="entry name" value="GDSL_esterase/lipase"/>
</dbReference>
<dbReference type="PANTHER" id="PTHR45650">
    <property type="entry name" value="GDSL-LIKE LIPASE/ACYLHYDROLASE-RELATED"/>
    <property type="match status" value="1"/>
</dbReference>
<proteinExistence type="inferred from homology"/>
<evidence type="ECO:0000256" key="4">
    <source>
        <dbReference type="ARBA" id="ARBA00022729"/>
    </source>
</evidence>
<name>A0AA89AY96_9ASTE</name>
<dbReference type="GO" id="GO:0005576">
    <property type="term" value="C:extracellular region"/>
    <property type="evidence" value="ECO:0007669"/>
    <property type="project" value="UniProtKB-SubCell"/>
</dbReference>
<evidence type="ECO:0000313" key="9">
    <source>
        <dbReference type="Proteomes" id="UP001188597"/>
    </source>
</evidence>
<dbReference type="GO" id="GO:0016787">
    <property type="term" value="F:hydrolase activity"/>
    <property type="evidence" value="ECO:0007669"/>
    <property type="project" value="UniProtKB-KW"/>
</dbReference>
<gene>
    <name evidence="8" type="ORF">RJ639_002869</name>
</gene>
<dbReference type="AlphaFoldDB" id="A0AA89AY96"/>